<gene>
    <name evidence="2" type="ORF">FH972_022781</name>
</gene>
<dbReference type="EMBL" id="VIBQ01000012">
    <property type="protein sequence ID" value="KAB8343191.1"/>
    <property type="molecule type" value="Genomic_DNA"/>
</dbReference>
<protein>
    <submittedName>
        <fullName evidence="2">Uncharacterized protein</fullName>
    </submittedName>
</protein>
<accession>A0A5N6KTS9</accession>
<keyword evidence="3" id="KW-1185">Reference proteome</keyword>
<evidence type="ECO:0000313" key="3">
    <source>
        <dbReference type="Proteomes" id="UP000327013"/>
    </source>
</evidence>
<evidence type="ECO:0000256" key="1">
    <source>
        <dbReference type="SAM" id="MobiDB-lite"/>
    </source>
</evidence>
<sequence length="87" mass="9310">MRVATTGTPGCHELLSSQPTIPQTQLSPGVMKCSTQRHDGGEKAVFPVSNLGFELPRVRCIASHTLEGPVLSVDTGMLAYGRQTRSD</sequence>
<proteinExistence type="predicted"/>
<dbReference type="AlphaFoldDB" id="A0A5N6KTS9"/>
<organism evidence="2 3">
    <name type="scientific">Carpinus fangiana</name>
    <dbReference type="NCBI Taxonomy" id="176857"/>
    <lineage>
        <taxon>Eukaryota</taxon>
        <taxon>Viridiplantae</taxon>
        <taxon>Streptophyta</taxon>
        <taxon>Embryophyta</taxon>
        <taxon>Tracheophyta</taxon>
        <taxon>Spermatophyta</taxon>
        <taxon>Magnoliopsida</taxon>
        <taxon>eudicotyledons</taxon>
        <taxon>Gunneridae</taxon>
        <taxon>Pentapetalae</taxon>
        <taxon>rosids</taxon>
        <taxon>fabids</taxon>
        <taxon>Fagales</taxon>
        <taxon>Betulaceae</taxon>
        <taxon>Carpinus</taxon>
    </lineage>
</organism>
<feature type="compositionally biased region" description="Polar residues" evidence="1">
    <location>
        <begin position="15"/>
        <end position="27"/>
    </location>
</feature>
<evidence type="ECO:0000313" key="2">
    <source>
        <dbReference type="EMBL" id="KAB8343191.1"/>
    </source>
</evidence>
<dbReference type="Proteomes" id="UP000327013">
    <property type="component" value="Unassembled WGS sequence"/>
</dbReference>
<reference evidence="2 3" key="1">
    <citation type="submission" date="2019-06" db="EMBL/GenBank/DDBJ databases">
        <title>A chromosomal-level reference genome of Carpinus fangiana (Coryloideae, Betulaceae).</title>
        <authorList>
            <person name="Yang X."/>
            <person name="Wang Z."/>
            <person name="Zhang L."/>
            <person name="Hao G."/>
            <person name="Liu J."/>
            <person name="Yang Y."/>
        </authorList>
    </citation>
    <scope>NUCLEOTIDE SEQUENCE [LARGE SCALE GENOMIC DNA]</scope>
    <source>
        <strain evidence="2">Cfa_2016G</strain>
        <tissue evidence="2">Leaf</tissue>
    </source>
</reference>
<name>A0A5N6KTS9_9ROSI</name>
<comment type="caution">
    <text evidence="2">The sequence shown here is derived from an EMBL/GenBank/DDBJ whole genome shotgun (WGS) entry which is preliminary data.</text>
</comment>
<feature type="region of interest" description="Disordered" evidence="1">
    <location>
        <begin position="1"/>
        <end position="37"/>
    </location>
</feature>